<evidence type="ECO:0000256" key="2">
    <source>
        <dbReference type="ARBA" id="ARBA00022454"/>
    </source>
</evidence>
<comment type="caution">
    <text evidence="6">The sequence shown here is derived from an EMBL/GenBank/DDBJ whole genome shotgun (WGS) entry which is preliminary data.</text>
</comment>
<organism evidence="6 7">
    <name type="scientific">Salix koriyanagi</name>
    <dbReference type="NCBI Taxonomy" id="2511006"/>
    <lineage>
        <taxon>Eukaryota</taxon>
        <taxon>Viridiplantae</taxon>
        <taxon>Streptophyta</taxon>
        <taxon>Embryophyta</taxon>
        <taxon>Tracheophyta</taxon>
        <taxon>Spermatophyta</taxon>
        <taxon>Magnoliopsida</taxon>
        <taxon>eudicotyledons</taxon>
        <taxon>Gunneridae</taxon>
        <taxon>Pentapetalae</taxon>
        <taxon>rosids</taxon>
        <taxon>fabids</taxon>
        <taxon>Malpighiales</taxon>
        <taxon>Salicaceae</taxon>
        <taxon>Saliceae</taxon>
        <taxon>Salix</taxon>
    </lineage>
</organism>
<dbReference type="Gene3D" id="2.40.50.140">
    <property type="entry name" value="Nucleic acid-binding proteins"/>
    <property type="match status" value="2"/>
</dbReference>
<evidence type="ECO:0000313" key="6">
    <source>
        <dbReference type="EMBL" id="KAJ6764978.1"/>
    </source>
</evidence>
<dbReference type="InterPro" id="IPR011564">
    <property type="entry name" value="Telomer_end-bd_POT1/Cdc13"/>
</dbReference>
<feature type="domain" description="Telomeric single stranded DNA binding POT1/Cdc13" evidence="5">
    <location>
        <begin position="9"/>
        <end position="143"/>
    </location>
</feature>
<dbReference type="Proteomes" id="UP001151752">
    <property type="component" value="Chromosome 12"/>
</dbReference>
<reference evidence="6" key="1">
    <citation type="submission" date="2022-11" db="EMBL/GenBank/DDBJ databases">
        <authorList>
            <person name="Hyden B.L."/>
            <person name="Feng K."/>
            <person name="Yates T."/>
            <person name="Jawdy S."/>
            <person name="Smart L.B."/>
            <person name="Muchero W."/>
        </authorList>
    </citation>
    <scope>NUCLEOTIDE SEQUENCE</scope>
    <source>
        <tissue evidence="6">Shoot tip</tissue>
    </source>
</reference>
<dbReference type="SUPFAM" id="SSF50249">
    <property type="entry name" value="Nucleic acid-binding proteins"/>
    <property type="match status" value="2"/>
</dbReference>
<dbReference type="GO" id="GO:0010521">
    <property type="term" value="F:telomerase inhibitor activity"/>
    <property type="evidence" value="ECO:0007669"/>
    <property type="project" value="TreeGrafter"/>
</dbReference>
<accession>A0A9Q0WFT0</accession>
<evidence type="ECO:0000256" key="4">
    <source>
        <dbReference type="ARBA" id="ARBA00023125"/>
    </source>
</evidence>
<keyword evidence="7" id="KW-1185">Reference proteome</keyword>
<reference evidence="6" key="2">
    <citation type="journal article" date="2023" name="Int. J. Mol. Sci.">
        <title>De Novo Assembly and Annotation of 11 Diverse Shrub Willow (Salix) Genomes Reveals Novel Gene Organization in Sex-Linked Regions.</title>
        <authorList>
            <person name="Hyden B."/>
            <person name="Feng K."/>
            <person name="Yates T.B."/>
            <person name="Jawdy S."/>
            <person name="Cereghino C."/>
            <person name="Smart L.B."/>
            <person name="Muchero W."/>
        </authorList>
    </citation>
    <scope>NUCLEOTIDE SEQUENCE</scope>
    <source>
        <tissue evidence="6">Shoot tip</tissue>
    </source>
</reference>
<keyword evidence="4" id="KW-0238">DNA-binding</keyword>
<dbReference type="GO" id="GO:0032210">
    <property type="term" value="P:regulation of telomere maintenance via telomerase"/>
    <property type="evidence" value="ECO:0007669"/>
    <property type="project" value="TreeGrafter"/>
</dbReference>
<gene>
    <name evidence="6" type="ORF">OIU74_023785</name>
</gene>
<evidence type="ECO:0000313" key="7">
    <source>
        <dbReference type="Proteomes" id="UP001151752"/>
    </source>
</evidence>
<sequence>MEERDDYKFLKIKDAITAINQKVNLIGVVLEFGFPKTTRGTDCFCSLKIVDESYPKPGIPVNFFMAQMENLPSVGSPGDIIQLSRVVMKTHNDGVYALFNKKFSSFALYEGKNGEDFLPYQCSLFRPRDHDSKFIEGLRKWLVDFHVDEGVSTFSFLREMKEGQHANLSCKILHVCEIAKNEWMVLVWDGTDSPPISINTNPEHKMNEQLPLQLEPSPPLPRDLLCTFPTVGTILRVIIDKVNQKHVLHLLKTGEWVKFISILCEVRAGLWCGVLTPFTKLRYLSNEDHFVLACQRSYNERLSLKLGRIPYWCFPWCSPITEVDYDDMPFVTLMDVLTYSEATARFKCIIRVVAAFPWRAEDFSHHGTYRIRLTIEDPTARIHAFIYAEDGEKFFDGKQSIDVLTRKRDKLLGVAASNDSKVTNPVPRNPPWVQCCLKSYYLDKNDIWGSRQYRIFGVPCSFDFNTMNGVIISTVCDLLRSALGGGSVSAHRSPECMPNALSSVMIKFNRELISESAVSTKRTVSFEHLLHYVAMYWPPAV</sequence>
<dbReference type="GO" id="GO:0098505">
    <property type="term" value="F:G-rich strand telomeric DNA binding"/>
    <property type="evidence" value="ECO:0007669"/>
    <property type="project" value="TreeGrafter"/>
</dbReference>
<dbReference type="EMBL" id="JAPFFM010000004">
    <property type="protein sequence ID" value="KAJ6764978.1"/>
    <property type="molecule type" value="Genomic_DNA"/>
</dbReference>
<comment type="subcellular location">
    <subcellularLocation>
        <location evidence="1">Chromosome</location>
        <location evidence="1">Telomere</location>
    </subcellularLocation>
</comment>
<proteinExistence type="predicted"/>
<evidence type="ECO:0000256" key="3">
    <source>
        <dbReference type="ARBA" id="ARBA00022895"/>
    </source>
</evidence>
<name>A0A9Q0WFT0_9ROSI</name>
<dbReference type="CDD" id="cd04497">
    <property type="entry name" value="hPOT1_OB1_like"/>
    <property type="match status" value="1"/>
</dbReference>
<keyword evidence="2" id="KW-0158">Chromosome</keyword>
<dbReference type="SMART" id="SM00976">
    <property type="entry name" value="Telo_bind"/>
    <property type="match status" value="1"/>
</dbReference>
<evidence type="ECO:0000259" key="5">
    <source>
        <dbReference type="SMART" id="SM00976"/>
    </source>
</evidence>
<dbReference type="Pfam" id="PF25507">
    <property type="entry name" value="OB_POT1A"/>
    <property type="match status" value="1"/>
</dbReference>
<keyword evidence="3" id="KW-0779">Telomere</keyword>
<dbReference type="InterPro" id="IPR028389">
    <property type="entry name" value="POT1"/>
</dbReference>
<dbReference type="GO" id="GO:0016233">
    <property type="term" value="P:telomere capping"/>
    <property type="evidence" value="ECO:0007669"/>
    <property type="project" value="TreeGrafter"/>
</dbReference>
<dbReference type="PANTHER" id="PTHR14513:SF0">
    <property type="entry name" value="PROTECTION OF TELOMERES PROTEIN 1"/>
    <property type="match status" value="1"/>
</dbReference>
<protein>
    <submittedName>
        <fullName evidence="6">PROTECTION OF TELOMERES PROTEIN 1A-LIKE ISOFORM X1</fullName>
    </submittedName>
</protein>
<evidence type="ECO:0000256" key="1">
    <source>
        <dbReference type="ARBA" id="ARBA00004574"/>
    </source>
</evidence>
<dbReference type="InterPro" id="IPR057620">
    <property type="entry name" value="POT1A/B-like_OB"/>
</dbReference>
<dbReference type="InterPro" id="IPR012340">
    <property type="entry name" value="NA-bd_OB-fold"/>
</dbReference>
<dbReference type="PANTHER" id="PTHR14513">
    <property type="entry name" value="PROTECTION OF TELOMERES 1"/>
    <property type="match status" value="1"/>
</dbReference>
<dbReference type="Pfam" id="PF02765">
    <property type="entry name" value="POT1"/>
    <property type="match status" value="1"/>
</dbReference>
<dbReference type="AlphaFoldDB" id="A0A9Q0WFT0"/>
<dbReference type="GO" id="GO:0000783">
    <property type="term" value="C:nuclear telomere cap complex"/>
    <property type="evidence" value="ECO:0007669"/>
    <property type="project" value="TreeGrafter"/>
</dbReference>